<gene>
    <name evidence="3" type="ORF">GMBLW1_45620</name>
</gene>
<evidence type="ECO:0000313" key="3">
    <source>
        <dbReference type="EMBL" id="VIP04631.1"/>
    </source>
</evidence>
<evidence type="ECO:0000313" key="4">
    <source>
        <dbReference type="Proteomes" id="UP000464378"/>
    </source>
</evidence>
<dbReference type="AlphaFoldDB" id="A0A6C2YTC3"/>
<protein>
    <recommendedName>
        <fullName evidence="2">DUF1559 domain-containing protein</fullName>
    </recommendedName>
</protein>
<feature type="domain" description="DUF1559" evidence="2">
    <location>
        <begin position="35"/>
        <end position="296"/>
    </location>
</feature>
<dbReference type="Pfam" id="PF07596">
    <property type="entry name" value="SBP_bac_10"/>
    <property type="match status" value="1"/>
</dbReference>
<keyword evidence="4" id="KW-1185">Reference proteome</keyword>
<dbReference type="RefSeq" id="WP_162659689.1">
    <property type="nucleotide sequence ID" value="NZ_LR593887.1"/>
</dbReference>
<keyword evidence="1" id="KW-0812">Transmembrane</keyword>
<keyword evidence="1" id="KW-1133">Transmembrane helix</keyword>
<proteinExistence type="predicted"/>
<dbReference type="Proteomes" id="UP000464378">
    <property type="component" value="Chromosome"/>
</dbReference>
<keyword evidence="1" id="KW-0472">Membrane</keyword>
<dbReference type="EMBL" id="LR586016">
    <property type="protein sequence ID" value="VIP04631.1"/>
    <property type="molecule type" value="Genomic_DNA"/>
</dbReference>
<dbReference type="InterPro" id="IPR011453">
    <property type="entry name" value="DUF1559"/>
</dbReference>
<dbReference type="PANTHER" id="PTHR30093:SF2">
    <property type="entry name" value="TYPE II SECRETION SYSTEM PROTEIN H"/>
    <property type="match status" value="1"/>
</dbReference>
<dbReference type="NCBIfam" id="TIGR02532">
    <property type="entry name" value="IV_pilin_GFxxxE"/>
    <property type="match status" value="1"/>
</dbReference>
<dbReference type="EMBL" id="LR593887">
    <property type="protein sequence ID" value="VTS06623.1"/>
    <property type="molecule type" value="Genomic_DNA"/>
</dbReference>
<dbReference type="NCBIfam" id="TIGR04294">
    <property type="entry name" value="pre_pil_HX9DG"/>
    <property type="match status" value="1"/>
</dbReference>
<dbReference type="SUPFAM" id="SSF54523">
    <property type="entry name" value="Pili subunits"/>
    <property type="match status" value="1"/>
</dbReference>
<dbReference type="InterPro" id="IPR012902">
    <property type="entry name" value="N_methyl_site"/>
</dbReference>
<dbReference type="Gene3D" id="3.30.700.10">
    <property type="entry name" value="Glycoprotein, Type 4 Pilin"/>
    <property type="match status" value="1"/>
</dbReference>
<feature type="transmembrane region" description="Helical" evidence="1">
    <location>
        <begin position="12"/>
        <end position="34"/>
    </location>
</feature>
<dbReference type="InterPro" id="IPR045584">
    <property type="entry name" value="Pilin-like"/>
</dbReference>
<sequence length="315" mass="33785">MLSLNRRRSAFTLIELLVVIAIIAILIGLLLPAVQKVREAAARMKCQNNLKQIGLALHNFQTQNGYFPPGGVSTPASGNINAAATRLGITSYSVAHSYLVFLLPFVEQNALWSQYNINAHWASAANQAVRETNVSIFVCPSAPGGNRMTTKTALGATVMLAPSDYGANSGYSSGLESAGLADPTINRNSVLQPNVLISIPEIRDGTSNTILVSEDAGRPDRWEAGRMTSAGTQTDGGWADYDNAYIIHGYTNDGLTSPGPCHTNCSNNNEVYSFHTGGANHILADGSVRFIRNSLDIRIMVKLLTRSGEDIVSDF</sequence>
<dbReference type="Pfam" id="PF07963">
    <property type="entry name" value="N_methyl"/>
    <property type="match status" value="1"/>
</dbReference>
<dbReference type="PANTHER" id="PTHR30093">
    <property type="entry name" value="GENERAL SECRETION PATHWAY PROTEIN G"/>
    <property type="match status" value="1"/>
</dbReference>
<dbReference type="KEGG" id="tim:GMBLW1_45620"/>
<organism evidence="3">
    <name type="scientific">Tuwongella immobilis</name>
    <dbReference type="NCBI Taxonomy" id="692036"/>
    <lineage>
        <taxon>Bacteria</taxon>
        <taxon>Pseudomonadati</taxon>
        <taxon>Planctomycetota</taxon>
        <taxon>Planctomycetia</taxon>
        <taxon>Gemmatales</taxon>
        <taxon>Gemmataceae</taxon>
        <taxon>Tuwongella</taxon>
    </lineage>
</organism>
<dbReference type="InterPro" id="IPR027558">
    <property type="entry name" value="Pre_pil_HX9DG_C"/>
</dbReference>
<name>A0A6C2YTC3_9BACT</name>
<reference evidence="3" key="1">
    <citation type="submission" date="2019-04" db="EMBL/GenBank/DDBJ databases">
        <authorList>
            <consortium name="Science for Life Laboratories"/>
        </authorList>
    </citation>
    <scope>NUCLEOTIDE SEQUENCE</scope>
    <source>
        <strain evidence="3">MBLW1</strain>
    </source>
</reference>
<dbReference type="InParanoid" id="A0A6C2YTC3"/>
<evidence type="ECO:0000259" key="2">
    <source>
        <dbReference type="Pfam" id="PF07596"/>
    </source>
</evidence>
<evidence type="ECO:0000256" key="1">
    <source>
        <dbReference type="SAM" id="Phobius"/>
    </source>
</evidence>
<accession>A0A6C2YTC3</accession>